<protein>
    <submittedName>
        <fullName evidence="1">Uncharacterized protein</fullName>
    </submittedName>
</protein>
<evidence type="ECO:0000313" key="2">
    <source>
        <dbReference type="Proteomes" id="UP000075714"/>
    </source>
</evidence>
<dbReference type="Proteomes" id="UP000075714">
    <property type="component" value="Unassembled WGS sequence"/>
</dbReference>
<evidence type="ECO:0000313" key="1">
    <source>
        <dbReference type="EMBL" id="KXZ51011.1"/>
    </source>
</evidence>
<reference evidence="2" key="1">
    <citation type="journal article" date="2016" name="Nat. Commun.">
        <title>The Gonium pectorale genome demonstrates co-option of cell cycle regulation during the evolution of multicellularity.</title>
        <authorList>
            <person name="Hanschen E.R."/>
            <person name="Marriage T.N."/>
            <person name="Ferris P.J."/>
            <person name="Hamaji T."/>
            <person name="Toyoda A."/>
            <person name="Fujiyama A."/>
            <person name="Neme R."/>
            <person name="Noguchi H."/>
            <person name="Minakuchi Y."/>
            <person name="Suzuki M."/>
            <person name="Kawai-Toyooka H."/>
            <person name="Smith D.R."/>
            <person name="Sparks H."/>
            <person name="Anderson J."/>
            <person name="Bakaric R."/>
            <person name="Luria V."/>
            <person name="Karger A."/>
            <person name="Kirschner M.W."/>
            <person name="Durand P.M."/>
            <person name="Michod R.E."/>
            <person name="Nozaki H."/>
            <person name="Olson B.J."/>
        </authorList>
    </citation>
    <scope>NUCLEOTIDE SEQUENCE [LARGE SCALE GENOMIC DNA]</scope>
    <source>
        <strain evidence="2">NIES-2863</strain>
    </source>
</reference>
<dbReference type="OrthoDB" id="533839at2759"/>
<comment type="caution">
    <text evidence="1">The sequence shown here is derived from an EMBL/GenBank/DDBJ whole genome shotgun (WGS) entry which is preliminary data.</text>
</comment>
<keyword evidence="2" id="KW-1185">Reference proteome</keyword>
<accession>A0A150GMK4</accession>
<sequence>MAGVPLVPPPINPIANAVMIAPELPACRPQTHATPEIASTAPCPGGPPLLLGEYVPAAPRPTTTPADVESRAEQVHDMTWHDRTADPIGGARLDPHNPEVPFGATVIDLEGQPITSETGPEVDLYCLTSPSAAVLAAASAAAETGGGGADELLGDGSLEDAVEAVEAVRRSTSGC</sequence>
<dbReference type="AlphaFoldDB" id="A0A150GMK4"/>
<proteinExistence type="predicted"/>
<dbReference type="EMBL" id="LSYV01000015">
    <property type="protein sequence ID" value="KXZ51011.1"/>
    <property type="molecule type" value="Genomic_DNA"/>
</dbReference>
<name>A0A150GMK4_GONPE</name>
<gene>
    <name evidence="1" type="ORF">GPECTOR_14g252</name>
</gene>
<organism evidence="1 2">
    <name type="scientific">Gonium pectorale</name>
    <name type="common">Green alga</name>
    <dbReference type="NCBI Taxonomy" id="33097"/>
    <lineage>
        <taxon>Eukaryota</taxon>
        <taxon>Viridiplantae</taxon>
        <taxon>Chlorophyta</taxon>
        <taxon>core chlorophytes</taxon>
        <taxon>Chlorophyceae</taxon>
        <taxon>CS clade</taxon>
        <taxon>Chlamydomonadales</taxon>
        <taxon>Volvocaceae</taxon>
        <taxon>Gonium</taxon>
    </lineage>
</organism>